<feature type="domain" description="DUF6570" evidence="3">
    <location>
        <begin position="261"/>
        <end position="412"/>
    </location>
</feature>
<sequence length="759" mass="84829">MLTNSFGRYICRAARVSTTHGGRPSFEWCAQTELTLNTTHTFDNVYTITSHVSLDALPVVYDDVLVNASLVTLLSLYSRWQTHDLTKLANVHRVRVIVRDTAATLFDKLVEHECTPVCPHTIVSFTTLRVIRSDRRSFRPRAPPLNACPVSAESYLPIVDDALRRFIITDWQRTLTTANLRLVPCATCARRTAANDIINVHPDEFDLSLLRNDALPPAVYPSTYAFHVYGNALLYPKGMLNRWQLAPLLMCSKCHKDLVINGSMPKLCLANWLYYGLDELPADVSASLAASTPVDKLLIARARTSRISFRFKESSSRETPGDEPDPSGPADSVRVPQRYVRGNVLVMPQNSTQFNDVLPPSPSVIKDTVCAVFVGRTMPTMQTIGKFRTLLARKSVVATLIRFLVSNNAYYAADSKEFFGFSRVNLDALFGPGTSSVDTGIPAAMEIGFLEDNEAIAASTAEYTSRNNDDDAPSNNTDMLIENVGYTCGDDSPVSYRDMKMRALSHCLHGGRFLCSKAGDKFVPDFENPALLTWLFPHLDPWGIGGFHHPDRSVKITMEDQLKYLLELDDGRFECDPDFGFVYYNILQKKMVCDSVRFRVKASQQHRVVADLLSVDKELLQRMLVHSEHNPAYKPTTSEEVQLVSLIDNVSAVLPNIPGTTGYKLTMRNEIRALVNFRGTPAFFITLNPSDIHHPLVRLFAGEDINLEDASVGEELTSWQRKLLVAKSPGACARFFHTMISHFISIILRYGKTEKGLFG</sequence>
<dbReference type="Pfam" id="PF20209">
    <property type="entry name" value="DUF6570"/>
    <property type="match status" value="1"/>
</dbReference>
<accession>A0A371DFL7</accession>
<protein>
    <submittedName>
        <fullName evidence="4">Uncharacterized protein</fullName>
    </submittedName>
</protein>
<dbReference type="Proteomes" id="UP000256964">
    <property type="component" value="Unassembled WGS sequence"/>
</dbReference>
<gene>
    <name evidence="4" type="ORF">OH76DRAFT_1347408</name>
</gene>
<dbReference type="OrthoDB" id="2738800at2759"/>
<name>A0A371DFL7_9APHY</name>
<dbReference type="InterPro" id="IPR025476">
    <property type="entry name" value="Helitron_helicase-like"/>
</dbReference>
<evidence type="ECO:0000313" key="4">
    <source>
        <dbReference type="EMBL" id="RDX51345.1"/>
    </source>
</evidence>
<reference evidence="4 5" key="1">
    <citation type="journal article" date="2018" name="Biotechnol. Biofuels">
        <title>Integrative visual omics of the white-rot fungus Polyporus brumalis exposes the biotechnological potential of its oxidative enzymes for delignifying raw plant biomass.</title>
        <authorList>
            <person name="Miyauchi S."/>
            <person name="Rancon A."/>
            <person name="Drula E."/>
            <person name="Hage H."/>
            <person name="Chaduli D."/>
            <person name="Favel A."/>
            <person name="Grisel S."/>
            <person name="Henrissat B."/>
            <person name="Herpoel-Gimbert I."/>
            <person name="Ruiz-Duenas F.J."/>
            <person name="Chevret D."/>
            <person name="Hainaut M."/>
            <person name="Lin J."/>
            <person name="Wang M."/>
            <person name="Pangilinan J."/>
            <person name="Lipzen A."/>
            <person name="Lesage-Meessen L."/>
            <person name="Navarro D."/>
            <person name="Riley R."/>
            <person name="Grigoriev I.V."/>
            <person name="Zhou S."/>
            <person name="Raouche S."/>
            <person name="Rosso M.N."/>
        </authorList>
    </citation>
    <scope>NUCLEOTIDE SEQUENCE [LARGE SCALE GENOMIC DNA]</scope>
    <source>
        <strain evidence="4 5">BRFM 1820</strain>
    </source>
</reference>
<keyword evidence="5" id="KW-1185">Reference proteome</keyword>
<evidence type="ECO:0000256" key="1">
    <source>
        <dbReference type="SAM" id="MobiDB-lite"/>
    </source>
</evidence>
<feature type="domain" description="Helitron helicase-like" evidence="2">
    <location>
        <begin position="563"/>
        <end position="759"/>
    </location>
</feature>
<dbReference type="Pfam" id="PF14214">
    <property type="entry name" value="Helitron_like_N"/>
    <property type="match status" value="1"/>
</dbReference>
<feature type="non-terminal residue" evidence="4">
    <location>
        <position position="759"/>
    </location>
</feature>
<dbReference type="AlphaFoldDB" id="A0A371DFL7"/>
<organism evidence="4 5">
    <name type="scientific">Lentinus brumalis</name>
    <dbReference type="NCBI Taxonomy" id="2498619"/>
    <lineage>
        <taxon>Eukaryota</taxon>
        <taxon>Fungi</taxon>
        <taxon>Dikarya</taxon>
        <taxon>Basidiomycota</taxon>
        <taxon>Agaricomycotina</taxon>
        <taxon>Agaricomycetes</taxon>
        <taxon>Polyporales</taxon>
        <taxon>Polyporaceae</taxon>
        <taxon>Lentinus</taxon>
    </lineage>
</organism>
<dbReference type="STRING" id="139420.A0A371DFL7"/>
<feature type="compositionally biased region" description="Basic and acidic residues" evidence="1">
    <location>
        <begin position="311"/>
        <end position="320"/>
    </location>
</feature>
<dbReference type="InterPro" id="IPR046700">
    <property type="entry name" value="DUF6570"/>
</dbReference>
<feature type="region of interest" description="Disordered" evidence="1">
    <location>
        <begin position="311"/>
        <end position="334"/>
    </location>
</feature>
<evidence type="ECO:0000259" key="2">
    <source>
        <dbReference type="Pfam" id="PF14214"/>
    </source>
</evidence>
<evidence type="ECO:0000313" key="5">
    <source>
        <dbReference type="Proteomes" id="UP000256964"/>
    </source>
</evidence>
<dbReference type="EMBL" id="KZ857395">
    <property type="protein sequence ID" value="RDX51345.1"/>
    <property type="molecule type" value="Genomic_DNA"/>
</dbReference>
<evidence type="ECO:0000259" key="3">
    <source>
        <dbReference type="Pfam" id="PF20209"/>
    </source>
</evidence>
<proteinExistence type="predicted"/>